<evidence type="ECO:0000313" key="2">
    <source>
        <dbReference type="EMBL" id="OES24820.1"/>
    </source>
</evidence>
<feature type="compositionally biased region" description="Polar residues" evidence="1">
    <location>
        <begin position="28"/>
        <end position="42"/>
    </location>
</feature>
<proteinExistence type="predicted"/>
<dbReference type="Proteomes" id="UP000095392">
    <property type="component" value="Unassembled WGS sequence"/>
</dbReference>
<keyword evidence="3" id="KW-1185">Reference proteome</keyword>
<comment type="caution">
    <text evidence="2">The sequence shown here is derived from an EMBL/GenBank/DDBJ whole genome shotgun (WGS) entry which is preliminary data.</text>
</comment>
<gene>
    <name evidence="2" type="ORF">BFV95_4579</name>
</gene>
<dbReference type="EMBL" id="MIPY01000058">
    <property type="protein sequence ID" value="OES24820.1"/>
    <property type="molecule type" value="Genomic_DNA"/>
</dbReference>
<evidence type="ECO:0000256" key="1">
    <source>
        <dbReference type="SAM" id="MobiDB-lite"/>
    </source>
</evidence>
<dbReference type="RefSeq" id="WP_170826527.1">
    <property type="nucleotide sequence ID" value="NZ_MIPW01000063.1"/>
</dbReference>
<name>A0AB36FM96_ALTMA</name>
<reference evidence="2 3" key="1">
    <citation type="submission" date="2016-09" db="EMBL/GenBank/DDBJ databases">
        <title>Draft Genome Sequence of four Alteromonas macleodii strains isolated from copper coupons and grown long-term at elevated copper levels.</title>
        <authorList>
            <person name="Cusick K."/>
            <person name="Dale J."/>
            <person name="Little B."/>
            <person name="Biffinger J."/>
        </authorList>
    </citation>
    <scope>NUCLEOTIDE SEQUENCE [LARGE SCALE GENOMIC DNA]</scope>
    <source>
        <strain evidence="2 3">KCP01</strain>
    </source>
</reference>
<protein>
    <submittedName>
        <fullName evidence="2">Uncharacterized protein</fullName>
    </submittedName>
</protein>
<feature type="compositionally biased region" description="Basic and acidic residues" evidence="1">
    <location>
        <begin position="43"/>
        <end position="52"/>
    </location>
</feature>
<feature type="region of interest" description="Disordered" evidence="1">
    <location>
        <begin position="22"/>
        <end position="52"/>
    </location>
</feature>
<organism evidence="2 3">
    <name type="scientific">Alteromonas macleodii</name>
    <name type="common">Pseudoalteromonas macleodii</name>
    <dbReference type="NCBI Taxonomy" id="28108"/>
    <lineage>
        <taxon>Bacteria</taxon>
        <taxon>Pseudomonadati</taxon>
        <taxon>Pseudomonadota</taxon>
        <taxon>Gammaproteobacteria</taxon>
        <taxon>Alteromonadales</taxon>
        <taxon>Alteromonadaceae</taxon>
        <taxon>Alteromonas/Salinimonas group</taxon>
        <taxon>Alteromonas</taxon>
    </lineage>
</organism>
<dbReference type="AlphaFoldDB" id="A0AB36FM96"/>
<sequence>MPQPTVKFVDRSGNPVEFSLFNDHQARETSPSDASFTPPQTAEKQEDSHEER</sequence>
<evidence type="ECO:0000313" key="3">
    <source>
        <dbReference type="Proteomes" id="UP000095392"/>
    </source>
</evidence>
<accession>A0AB36FM96</accession>